<dbReference type="AlphaFoldDB" id="W0QAA3"/>
<dbReference type="Pfam" id="PF06796">
    <property type="entry name" value="NapE"/>
    <property type="match status" value="1"/>
</dbReference>
<organism evidence="2 3">
    <name type="scientific">Mannheimia varigena USDA-ARS-USMARC-1296</name>
    <dbReference type="NCBI Taxonomy" id="1433287"/>
    <lineage>
        <taxon>Bacteria</taxon>
        <taxon>Pseudomonadati</taxon>
        <taxon>Pseudomonadota</taxon>
        <taxon>Gammaproteobacteria</taxon>
        <taxon>Pasteurellales</taxon>
        <taxon>Pasteurellaceae</taxon>
        <taxon>Mannheimia</taxon>
    </lineage>
</organism>
<dbReference type="KEGG" id="mvi:X808_2330"/>
<evidence type="ECO:0000256" key="1">
    <source>
        <dbReference type="SAM" id="Phobius"/>
    </source>
</evidence>
<name>W0QAA3_9PAST</name>
<dbReference type="Proteomes" id="UP000066995">
    <property type="component" value="Chromosome"/>
</dbReference>
<keyword evidence="1" id="KW-0472">Membrane</keyword>
<evidence type="ECO:0008006" key="4">
    <source>
        <dbReference type="Google" id="ProtNLM"/>
    </source>
</evidence>
<reference evidence="2 3" key="1">
    <citation type="submission" date="2013-12" db="EMBL/GenBank/DDBJ databases">
        <title>Annotation of the Mannheimia varigena USDA-ARS-USMARC-1296 complete genome.</title>
        <authorList>
            <person name="Harhay G.P."/>
            <person name="Clawson M.L."/>
            <person name="Murray R.W."/>
            <person name="Lubbers B.V."/>
            <person name="Heaton M.P."/>
            <person name="Chitko-Mckown C.G."/>
            <person name="Harhay D.M."/>
            <person name="Smith T.P.L."/>
        </authorList>
    </citation>
    <scope>NUCLEOTIDE SEQUENCE [LARGE SCALE GENOMIC DNA]</scope>
    <source>
        <strain evidence="2 3">USDA-ARS-USMARC-1296</strain>
    </source>
</reference>
<keyword evidence="3" id="KW-1185">Reference proteome</keyword>
<feature type="transmembrane region" description="Helical" evidence="1">
    <location>
        <begin position="14"/>
        <end position="39"/>
    </location>
</feature>
<proteinExistence type="predicted"/>
<dbReference type="HOGENOM" id="CLU_200276_3_0_6"/>
<dbReference type="EMBL" id="CP006943">
    <property type="protein sequence ID" value="AHG74760.1"/>
    <property type="molecule type" value="Genomic_DNA"/>
</dbReference>
<gene>
    <name evidence="2" type="ORF">X808_2330</name>
</gene>
<dbReference type="STRING" id="1433287.X808_2330"/>
<evidence type="ECO:0000313" key="3">
    <source>
        <dbReference type="Proteomes" id="UP000066995"/>
    </source>
</evidence>
<evidence type="ECO:0000313" key="2">
    <source>
        <dbReference type="EMBL" id="AHG74760.1"/>
    </source>
</evidence>
<dbReference type="RefSeq" id="WP_025216528.1">
    <property type="nucleotide sequence ID" value="NZ_CP006943.1"/>
</dbReference>
<dbReference type="InterPro" id="IPR010649">
    <property type="entry name" value="NapE_TorE"/>
</dbReference>
<dbReference type="OrthoDB" id="7596241at2"/>
<protein>
    <recommendedName>
        <fullName evidence="4">Nitrate/trimethylamine N-oxide reductase NapE/TorE</fullName>
    </recommendedName>
</protein>
<accession>W0QAA3</accession>
<dbReference type="PATRIC" id="fig|1433287.3.peg.232"/>
<sequence length="44" mass="4835">MGSELLKTLLLSGFVLPLLMAFFVGAYGFIVWMLQLFVISLPTG</sequence>
<keyword evidence="1" id="KW-1133">Transmembrane helix</keyword>
<keyword evidence="1" id="KW-0812">Transmembrane</keyword>